<evidence type="ECO:0000256" key="3">
    <source>
        <dbReference type="ARBA" id="ARBA00022989"/>
    </source>
</evidence>
<keyword evidence="2" id="KW-0812">Transmembrane</keyword>
<protein>
    <recommendedName>
        <fullName evidence="6">Translocation and assembly module TamB C-terminal domain-containing protein</fullName>
    </recommendedName>
</protein>
<dbReference type="GO" id="GO:0009306">
    <property type="term" value="P:protein secretion"/>
    <property type="evidence" value="ECO:0007669"/>
    <property type="project" value="InterPro"/>
</dbReference>
<evidence type="ECO:0000256" key="4">
    <source>
        <dbReference type="ARBA" id="ARBA00023136"/>
    </source>
</evidence>
<dbReference type="InterPro" id="IPR007452">
    <property type="entry name" value="TamB_C"/>
</dbReference>
<evidence type="ECO:0000256" key="5">
    <source>
        <dbReference type="SAM" id="MobiDB-lite"/>
    </source>
</evidence>
<feature type="compositionally biased region" description="Low complexity" evidence="5">
    <location>
        <begin position="666"/>
        <end position="679"/>
    </location>
</feature>
<proteinExistence type="predicted"/>
<dbReference type="GO" id="GO:0005886">
    <property type="term" value="C:plasma membrane"/>
    <property type="evidence" value="ECO:0007669"/>
    <property type="project" value="InterPro"/>
</dbReference>
<keyword evidence="3" id="KW-1133">Transmembrane helix</keyword>
<feature type="region of interest" description="Disordered" evidence="5">
    <location>
        <begin position="658"/>
        <end position="680"/>
    </location>
</feature>
<dbReference type="KEGG" id="sdf:ACG33_14115"/>
<dbReference type="OrthoDB" id="5555605at2"/>
<dbReference type="GO" id="GO:0097347">
    <property type="term" value="C:TAM protein secretion complex"/>
    <property type="evidence" value="ECO:0007669"/>
    <property type="project" value="TreeGrafter"/>
</dbReference>
<dbReference type="RefSeq" id="WP_066922133.1">
    <property type="nucleotide sequence ID" value="NZ_CP011971.1"/>
</dbReference>
<sequence>MRKSLLIVSILLIMLPGTLIAGLFYTETGLALIAGQLGRLERFGIHVQGVSGTLAGPLRIERFELDHPLVQVISHDIVVDLQLRALILQTLRSRSLTARDTQVVLHERQAPSRGDRPLRFLPSYLRIDARGVDLHEVRYVHMNGMAVDAHRVRGQAAIGARQIDIENTRIDAGQFDAAGRLRLRAGRTLSLHGHAEGHVRMPRGVEYALTGRLDGPVDRLAIQGALHTAVQASALLETATGAATGKAEDQTPDGTRPETRVGTQARAELLVTQPEGRWHLAGRIEAADFSLAPWLDDPPFSLRDADLKIAADPQRIEVVGTLAIPEYDSGTIFIDTVGAYAQHRLRITGADLALVDSPVKVHAAGSIAFQEGGPTLSLQARWQALQWPLRTLPPGTRPAARTLYAPLLVSPEGTASLQGRLPYDFTLTARIEGPQIPAALGSAHGRLSARTLEVEHYELAVLEGRLNGSGQLQFAQPHRWWISTQAEGINPRQLHAELPGRLDGRMHAGGAGLDPQANFTLVVDELTGKLRSQDLRAHGEFRRNRTGWAVRGARLDYADAAFRLDASLDDRIDARWALHAPRLEKLWPGLQGAIDFSGAAGGDSTAPRIAATARGTALGYQEWALRSLDLDLGIGIDGDGDGADEAVDARRGLAGNTAADADSDDLASGGDTPSGTPSSRLRLHARGLAYGEVRIDALDVDGDGTPGAHRIDVELAGVATRARAPAPYARMRIDGRYIRRRWDALLTMTQLSTGLPKDEISTPGPARILVSRDRVTVNDLCLVAGAGRLCADGRWERRGSWEGIVAGYEIPLALILPSRMADAEYAGRIEGRARVFGSAGETWQADAGMRIVDAAILYRPQTGETETLHLGTGGLAATATPQRVDFSFGLQAFTDTYVYANAHLRRDGAGLMHLPLSAEVRARAADANILPLFFPEVDHAAGLFTANIGITGTLARPELRGRLALADGEFDSYRINLALRGLSLTADLDENWIDLQGSAHAGNGRLDIDGRLAWQEGESRGNLHLHGVDLLVADLPDYRVIAAPDLQFRIDGRQIGITGEVIIPSARIQPAQIGGAVRLSEDARYVGEHAAETAGRYDVHSDVRIVMGDDVRIDAFGLQGRIQGAVGTILHTGDTPRGRGELSVAEGRYEAYGQKLDINRGRLLFDTSSLDDPGLDMEARRDLDTVTVGLNVRGTLREPRLTFFSDPSMPQTQIVSYLLTGRSMDTMRSGDRMTMDSARGSLAYQGGGLLASQIGRRLGFEEVGVESTVDSTGEDNTSLVIGKFLSPRLFISYGISLTESINTLKLRYTISDRWIFRTEAGENQSADLEYTIER</sequence>
<evidence type="ECO:0000256" key="1">
    <source>
        <dbReference type="ARBA" id="ARBA00004167"/>
    </source>
</evidence>
<keyword evidence="8" id="KW-1185">Reference proteome</keyword>
<evidence type="ECO:0000256" key="2">
    <source>
        <dbReference type="ARBA" id="ARBA00022692"/>
    </source>
</evidence>
<dbReference type="Proteomes" id="UP000070250">
    <property type="component" value="Chromosome"/>
</dbReference>
<evidence type="ECO:0000313" key="7">
    <source>
        <dbReference type="EMBL" id="AMN48212.1"/>
    </source>
</evidence>
<evidence type="ECO:0000313" key="8">
    <source>
        <dbReference type="Proteomes" id="UP000070250"/>
    </source>
</evidence>
<evidence type="ECO:0000259" key="6">
    <source>
        <dbReference type="Pfam" id="PF04357"/>
    </source>
</evidence>
<accession>A0A127FCV1</accession>
<dbReference type="PANTHER" id="PTHR36985">
    <property type="entry name" value="TRANSLOCATION AND ASSEMBLY MODULE SUBUNIT TAMB"/>
    <property type="match status" value="1"/>
</dbReference>
<reference evidence="7 8" key="1">
    <citation type="submission" date="2015-06" db="EMBL/GenBank/DDBJ databases">
        <title>A Comprehensive Approach to Explore the Metabolic and Phylogenetic Diversity of Bacterial Steroid Degradation in the Environment: Testosterone as an Example.</title>
        <authorList>
            <person name="Yang F.-C."/>
            <person name="Chen Y.-L."/>
            <person name="Yu C.-P."/>
            <person name="Tang S.-L."/>
            <person name="Wang P.-H."/>
            <person name="Ismail W."/>
            <person name="Wang C.-H."/>
            <person name="Yang C.-Y."/>
            <person name="Chiang Y.-R."/>
        </authorList>
    </citation>
    <scope>NUCLEOTIDE SEQUENCE [LARGE SCALE GENOMIC DNA]</scope>
    <source>
        <strain evidence="7 8">DSM 18526</strain>
    </source>
</reference>
<gene>
    <name evidence="7" type="ORF">ACG33_14115</name>
</gene>
<organism evidence="7 8">
    <name type="scientific">Steroidobacter denitrificans</name>
    <dbReference type="NCBI Taxonomy" id="465721"/>
    <lineage>
        <taxon>Bacteria</taxon>
        <taxon>Pseudomonadati</taxon>
        <taxon>Pseudomonadota</taxon>
        <taxon>Gammaproteobacteria</taxon>
        <taxon>Steroidobacterales</taxon>
        <taxon>Steroidobacteraceae</taxon>
        <taxon>Steroidobacter</taxon>
    </lineage>
</organism>
<dbReference type="STRING" id="465721.ACG33_14115"/>
<keyword evidence="4" id="KW-0472">Membrane</keyword>
<feature type="domain" description="Translocation and assembly module TamB C-terminal" evidence="6">
    <location>
        <begin position="1001"/>
        <end position="1333"/>
    </location>
</feature>
<comment type="subcellular location">
    <subcellularLocation>
        <location evidence="1">Membrane</location>
        <topology evidence="1">Single-pass membrane protein</topology>
    </subcellularLocation>
</comment>
<name>A0A127FCV1_STEDE</name>
<dbReference type="Pfam" id="PF04357">
    <property type="entry name" value="TamB"/>
    <property type="match status" value="1"/>
</dbReference>
<dbReference type="EMBL" id="CP011971">
    <property type="protein sequence ID" value="AMN48212.1"/>
    <property type="molecule type" value="Genomic_DNA"/>
</dbReference>
<dbReference type="PANTHER" id="PTHR36985:SF1">
    <property type="entry name" value="TRANSLOCATION AND ASSEMBLY MODULE SUBUNIT TAMB"/>
    <property type="match status" value="1"/>
</dbReference>